<dbReference type="PANTHER" id="PTHR35580:SF1">
    <property type="entry name" value="PHYTASE-LIKE DOMAIN-CONTAINING PROTEIN"/>
    <property type="match status" value="1"/>
</dbReference>
<evidence type="ECO:0008006" key="3">
    <source>
        <dbReference type="Google" id="ProtNLM"/>
    </source>
</evidence>
<proteinExistence type="predicted"/>
<evidence type="ECO:0000313" key="2">
    <source>
        <dbReference type="Proteomes" id="UP000317646"/>
    </source>
</evidence>
<gene>
    <name evidence="1" type="ORF">EAH73_21520</name>
</gene>
<keyword evidence="2" id="KW-1185">Reference proteome</keyword>
<dbReference type="OrthoDB" id="870410at2"/>
<dbReference type="Proteomes" id="UP000317646">
    <property type="component" value="Unassembled WGS sequence"/>
</dbReference>
<comment type="caution">
    <text evidence="1">The sequence shown here is derived from an EMBL/GenBank/DDBJ whole genome shotgun (WGS) entry which is preliminary data.</text>
</comment>
<dbReference type="InterPro" id="IPR052918">
    <property type="entry name" value="Motility_Chemotaxis_Reg"/>
</dbReference>
<organism evidence="1 2">
    <name type="scientific">Hymenobacter nivis</name>
    <dbReference type="NCBI Taxonomy" id="1850093"/>
    <lineage>
        <taxon>Bacteria</taxon>
        <taxon>Pseudomonadati</taxon>
        <taxon>Bacteroidota</taxon>
        <taxon>Cytophagia</taxon>
        <taxon>Cytophagales</taxon>
        <taxon>Hymenobacteraceae</taxon>
        <taxon>Hymenobacter</taxon>
    </lineage>
</organism>
<dbReference type="EMBL" id="RCYZ01000013">
    <property type="protein sequence ID" value="TPG59494.1"/>
    <property type="molecule type" value="Genomic_DNA"/>
</dbReference>
<protein>
    <recommendedName>
        <fullName evidence="3">T9SS C-terminal target domain-containing protein</fullName>
    </recommendedName>
</protein>
<dbReference type="AlphaFoldDB" id="A0A502GCB6"/>
<sequence>MATVLHAQAQQPITWDPVVALSQRVADSSVYVTKVVPDGQGNLYVAGSIAGRVHLGSTTLESTRNYYGSYTGDIFVGKYSLSTGRYLWATSTGGNGGESARELVVVGNSIYLAGTTRAPAATTARLTFGATTYTTTAGFCLFVAKLTDQGSRAAWQWGKVGVNDYLSDLVGLGVNGTSVYLAGDLSGTMKWDTKTAKSNQALAYNADDLLVVKITDAGSTATVAWAQCIGSATYENADAFAMSGNNLYFAGDYFNTSTIGGTPLPNTGTGTSTDAFVIKLTDTGPAVAPVWVQHLGGTGTDVVRALALNGSTLYLGGNTGSRRLALGPGLALAARDTARGANTPFLARLTDAGPSSSFQWAAAVPGAGDTAVEQLLRAGGQLYVGGSFSGDSVTLGRTVLRNRNPLNTDLYALRLEETPTGATPVWAGRLGSTSYDFLYSLLLLNDRLYVQAYNTAATTIGATAVPAGTSYLAAAVPQTPLATTGATTLPGTRVHLYPNPAHAAATLALAGLPARATHVQLTLLDATGRTVGRHRLGTAGGPLPLAGLAPGLYGVRLTAQDAQGRTLGELPAQRVSVW</sequence>
<dbReference type="PANTHER" id="PTHR35580">
    <property type="entry name" value="CELL SURFACE GLYCOPROTEIN (S-LAYER PROTEIN)-LIKE PROTEIN"/>
    <property type="match status" value="1"/>
</dbReference>
<reference evidence="1 2" key="1">
    <citation type="journal article" date="2019" name="Environ. Microbiol.">
        <title>Species interactions and distinct microbial communities in high Arctic permafrost affected cryosols are associated with the CH4 and CO2 gas fluxes.</title>
        <authorList>
            <person name="Altshuler I."/>
            <person name="Hamel J."/>
            <person name="Turney S."/>
            <person name="Magnuson E."/>
            <person name="Levesque R."/>
            <person name="Greer C."/>
            <person name="Whyte L.G."/>
        </authorList>
    </citation>
    <scope>NUCLEOTIDE SEQUENCE [LARGE SCALE GENOMIC DNA]</scope>
    <source>
        <strain evidence="1 2">S9.2P</strain>
    </source>
</reference>
<accession>A0A502GCB6</accession>
<evidence type="ECO:0000313" key="1">
    <source>
        <dbReference type="EMBL" id="TPG59494.1"/>
    </source>
</evidence>
<dbReference type="RefSeq" id="WP_140469510.1">
    <property type="nucleotide sequence ID" value="NZ_RCYZ01000013.1"/>
</dbReference>
<name>A0A502GCB6_9BACT</name>